<dbReference type="RefSeq" id="WP_171627003.1">
    <property type="nucleotide sequence ID" value="NZ_JABBPG010000007.1"/>
</dbReference>
<accession>A0A849VFA5</accession>
<proteinExistence type="predicted"/>
<keyword evidence="2" id="KW-1185">Reference proteome</keyword>
<evidence type="ECO:0008006" key="3">
    <source>
        <dbReference type="Google" id="ProtNLM"/>
    </source>
</evidence>
<name>A0A849VFA5_9GAMM</name>
<evidence type="ECO:0000313" key="1">
    <source>
        <dbReference type="EMBL" id="NOU51946.1"/>
    </source>
</evidence>
<dbReference type="InterPro" id="IPR028978">
    <property type="entry name" value="Chorismate_lyase_/UTRA_dom_sf"/>
</dbReference>
<dbReference type="AlphaFoldDB" id="A0A849VFA5"/>
<sequence length="194" mass="22271">MELTSKALSAFHSTIDDTNADELAYFEASTDIQRARGQQLLKDYLKLSTSTTAFLEEKAQQKISVQVHKQLQAEDTLTRHSVLYLKNPNSPLLYAECLFDLSLLCDTQKHALIEQNLTIGDIFGCEHLRKVGSRCDRAQTHKYERILDVVGPYYLRSFDLYFKQHKIAQLLEVVNAHSLYRVHQYAKKGTDVYA</sequence>
<comment type="caution">
    <text evidence="1">The sequence shown here is derived from an EMBL/GenBank/DDBJ whole genome shotgun (WGS) entry which is preliminary data.</text>
</comment>
<reference evidence="1 2" key="1">
    <citation type="submission" date="2020-04" db="EMBL/GenBank/DDBJ databases">
        <title>Pseudoalteromonas caenipelagi sp. nov., isolated from a tidal flat.</title>
        <authorList>
            <person name="Park S."/>
            <person name="Yoon J.-H."/>
        </authorList>
    </citation>
    <scope>NUCLEOTIDE SEQUENCE [LARGE SCALE GENOMIC DNA]</scope>
    <source>
        <strain evidence="1 2">JBTF-M23</strain>
    </source>
</reference>
<dbReference type="SUPFAM" id="SSF64288">
    <property type="entry name" value="Chorismate lyase-like"/>
    <property type="match status" value="1"/>
</dbReference>
<evidence type="ECO:0000313" key="2">
    <source>
        <dbReference type="Proteomes" id="UP000586305"/>
    </source>
</evidence>
<dbReference type="Gene3D" id="3.40.1410.10">
    <property type="entry name" value="Chorismate lyase-like"/>
    <property type="match status" value="1"/>
</dbReference>
<organism evidence="1 2">
    <name type="scientific">Pseudoalteromonas caenipelagi</name>
    <dbReference type="NCBI Taxonomy" id="2726988"/>
    <lineage>
        <taxon>Bacteria</taxon>
        <taxon>Pseudomonadati</taxon>
        <taxon>Pseudomonadota</taxon>
        <taxon>Gammaproteobacteria</taxon>
        <taxon>Alteromonadales</taxon>
        <taxon>Pseudoalteromonadaceae</taxon>
        <taxon>Pseudoalteromonas</taxon>
    </lineage>
</organism>
<gene>
    <name evidence="1" type="ORF">HG263_15545</name>
</gene>
<dbReference type="EMBL" id="JABBPG010000007">
    <property type="protein sequence ID" value="NOU51946.1"/>
    <property type="molecule type" value="Genomic_DNA"/>
</dbReference>
<dbReference type="Proteomes" id="UP000586305">
    <property type="component" value="Unassembled WGS sequence"/>
</dbReference>
<protein>
    <recommendedName>
        <fullName evidence="3">Chorismate lyase</fullName>
    </recommendedName>
</protein>